<dbReference type="Pfam" id="PF00144">
    <property type="entry name" value="Beta-lactamase"/>
    <property type="match status" value="1"/>
</dbReference>
<evidence type="ECO:0000313" key="3">
    <source>
        <dbReference type="Proteomes" id="UP000553957"/>
    </source>
</evidence>
<dbReference type="SUPFAM" id="SSF56601">
    <property type="entry name" value="beta-lactamase/transpeptidase-like"/>
    <property type="match status" value="1"/>
</dbReference>
<dbReference type="InterPro" id="IPR001466">
    <property type="entry name" value="Beta-lactam-related"/>
</dbReference>
<name>A0A841SDE5_9ACTN</name>
<evidence type="ECO:0000313" key="2">
    <source>
        <dbReference type="EMBL" id="MBB6569289.1"/>
    </source>
</evidence>
<dbReference type="InterPro" id="IPR050789">
    <property type="entry name" value="Diverse_Enzym_Activities"/>
</dbReference>
<sequence>MSELLPRSTPAATGMSSRAILTLLDELEAHSVECHSLMIVHRGQVVAEGWWTPYDADRPHLLYSLTKSFTSIAVGFAIEEGLLALDDRIVDVLPDHVPVDIAERGRRLTVHHLLSMTVGYPEDSLLPAWELEPQDLVKGFLRLPLTDAETHVYDNATTFILARMVERVTGRSLPELLGERLFGPMGIEHADWDHVGGGLVYGFHGLHLTTEAVAAFGELLRRGGVWGERRLVSAEWIELATRKHADTVPLPNWGANPDFLCGYGYQFWPTRHGFMGSGSWGQTCAVVPEHDLVVAMTATLVPETVIPGLFWDNLLNTAPTPEDDAALAERLRGLSLPAPSGAADPDRSLKTTIDASPAESALPAGTPVVLDPVGDGWRLTLGPHQIDVGHQDWRESSPSGRPIVARGAWQADTFTADLHLITSPHRVHLAITPDSAHAVWNVVPLTTADLDRHLHHPLTTRPANG</sequence>
<proteinExistence type="predicted"/>
<evidence type="ECO:0000259" key="1">
    <source>
        <dbReference type="Pfam" id="PF00144"/>
    </source>
</evidence>
<dbReference type="Proteomes" id="UP000553957">
    <property type="component" value="Unassembled WGS sequence"/>
</dbReference>
<organism evidence="2 3">
    <name type="scientific">Kribbella sandramycini</name>
    <dbReference type="NCBI Taxonomy" id="60450"/>
    <lineage>
        <taxon>Bacteria</taxon>
        <taxon>Bacillati</taxon>
        <taxon>Actinomycetota</taxon>
        <taxon>Actinomycetes</taxon>
        <taxon>Propionibacteriales</taxon>
        <taxon>Kribbellaceae</taxon>
        <taxon>Kribbella</taxon>
    </lineage>
</organism>
<dbReference type="InterPro" id="IPR012338">
    <property type="entry name" value="Beta-lactam/transpept-like"/>
</dbReference>
<feature type="domain" description="Beta-lactamase-related" evidence="1">
    <location>
        <begin position="30"/>
        <end position="302"/>
    </location>
</feature>
<dbReference type="Gene3D" id="3.40.710.10">
    <property type="entry name" value="DD-peptidase/beta-lactamase superfamily"/>
    <property type="match status" value="1"/>
</dbReference>
<comment type="caution">
    <text evidence="2">The sequence shown here is derived from an EMBL/GenBank/DDBJ whole genome shotgun (WGS) entry which is preliminary data.</text>
</comment>
<dbReference type="AlphaFoldDB" id="A0A841SDE5"/>
<reference evidence="2 3" key="1">
    <citation type="submission" date="2020-08" db="EMBL/GenBank/DDBJ databases">
        <title>Sequencing the genomes of 1000 actinobacteria strains.</title>
        <authorList>
            <person name="Klenk H.-P."/>
        </authorList>
    </citation>
    <scope>NUCLEOTIDE SEQUENCE [LARGE SCALE GENOMIC DNA]</scope>
    <source>
        <strain evidence="2 3">DSM 15626</strain>
    </source>
</reference>
<dbReference type="RefSeq" id="WP_202885795.1">
    <property type="nucleotide sequence ID" value="NZ_BAAAGT010000002.1"/>
</dbReference>
<gene>
    <name evidence="2" type="ORF">HNR71_004926</name>
</gene>
<protein>
    <submittedName>
        <fullName evidence="2">CubicO group peptidase (Beta-lactamase class C family)</fullName>
    </submittedName>
</protein>
<dbReference type="EMBL" id="JACHKF010000001">
    <property type="protein sequence ID" value="MBB6569289.1"/>
    <property type="molecule type" value="Genomic_DNA"/>
</dbReference>
<dbReference type="PANTHER" id="PTHR43283">
    <property type="entry name" value="BETA-LACTAMASE-RELATED"/>
    <property type="match status" value="1"/>
</dbReference>
<dbReference type="PANTHER" id="PTHR43283:SF7">
    <property type="entry name" value="BETA-LACTAMASE-RELATED DOMAIN-CONTAINING PROTEIN"/>
    <property type="match status" value="1"/>
</dbReference>
<accession>A0A841SDE5</accession>